<protein>
    <recommendedName>
        <fullName evidence="1">non-specific serine/threonine protein kinase</fullName>
        <ecNumber evidence="1">2.7.11.1</ecNumber>
    </recommendedName>
</protein>
<dbReference type="PROSITE" id="PS50011">
    <property type="entry name" value="PROTEIN_KINASE_DOM"/>
    <property type="match status" value="1"/>
</dbReference>
<dbReference type="GO" id="GO:0042149">
    <property type="term" value="P:cellular response to glucose starvation"/>
    <property type="evidence" value="ECO:0007669"/>
    <property type="project" value="UniProtKB-ARBA"/>
</dbReference>
<dbReference type="PROSITE" id="PS00108">
    <property type="entry name" value="PROTEIN_KINASE_ST"/>
    <property type="match status" value="1"/>
</dbReference>
<dbReference type="FunFam" id="3.30.200.20:FF:000206">
    <property type="entry name" value="Serine/threonine-protein kinase Ssp1"/>
    <property type="match status" value="1"/>
</dbReference>
<feature type="region of interest" description="Disordered" evidence="10">
    <location>
        <begin position="889"/>
        <end position="945"/>
    </location>
</feature>
<organism evidence="12 13">
    <name type="scientific">Scheffersomyces stipitis (strain ATCC 58785 / CBS 6054 / NBRC 10063 / NRRL Y-11545)</name>
    <name type="common">Yeast</name>
    <name type="synonym">Pichia stipitis</name>
    <dbReference type="NCBI Taxonomy" id="322104"/>
    <lineage>
        <taxon>Eukaryota</taxon>
        <taxon>Fungi</taxon>
        <taxon>Dikarya</taxon>
        <taxon>Ascomycota</taxon>
        <taxon>Saccharomycotina</taxon>
        <taxon>Pichiomycetes</taxon>
        <taxon>Debaryomycetaceae</taxon>
        <taxon>Scheffersomyces</taxon>
    </lineage>
</organism>
<feature type="compositionally biased region" description="Polar residues" evidence="10">
    <location>
        <begin position="1"/>
        <end position="39"/>
    </location>
</feature>
<dbReference type="Gene3D" id="3.30.200.20">
    <property type="entry name" value="Phosphorylase Kinase, domain 1"/>
    <property type="match status" value="1"/>
</dbReference>
<dbReference type="InterPro" id="IPR017441">
    <property type="entry name" value="Protein_kinase_ATP_BS"/>
</dbReference>
<dbReference type="PROSITE" id="PS00107">
    <property type="entry name" value="PROTEIN_KINASE_ATP"/>
    <property type="match status" value="1"/>
</dbReference>
<dbReference type="CDD" id="cd14008">
    <property type="entry name" value="STKc_LKB1_CaMKK"/>
    <property type="match status" value="1"/>
</dbReference>
<dbReference type="GeneID" id="4851624"/>
<dbReference type="AlphaFoldDB" id="A3GH75"/>
<evidence type="ECO:0000259" key="11">
    <source>
        <dbReference type="PROSITE" id="PS50011"/>
    </source>
</evidence>
<feature type="compositionally biased region" description="Acidic residues" evidence="10">
    <location>
        <begin position="936"/>
        <end position="945"/>
    </location>
</feature>
<comment type="catalytic activity">
    <reaction evidence="8">
        <text>L-seryl-[protein] + ATP = O-phospho-L-seryl-[protein] + ADP + H(+)</text>
        <dbReference type="Rhea" id="RHEA:17989"/>
        <dbReference type="Rhea" id="RHEA-COMP:9863"/>
        <dbReference type="Rhea" id="RHEA-COMP:11604"/>
        <dbReference type="ChEBI" id="CHEBI:15378"/>
        <dbReference type="ChEBI" id="CHEBI:29999"/>
        <dbReference type="ChEBI" id="CHEBI:30616"/>
        <dbReference type="ChEBI" id="CHEBI:83421"/>
        <dbReference type="ChEBI" id="CHEBI:456216"/>
        <dbReference type="EC" id="2.7.11.1"/>
    </reaction>
</comment>
<dbReference type="InterPro" id="IPR000719">
    <property type="entry name" value="Prot_kinase_dom"/>
</dbReference>
<dbReference type="Gene3D" id="1.10.510.10">
    <property type="entry name" value="Transferase(Phosphotransferase) domain 1"/>
    <property type="match status" value="1"/>
</dbReference>
<dbReference type="RefSeq" id="XP_001387026.2">
    <property type="nucleotide sequence ID" value="XM_001386989.1"/>
</dbReference>
<evidence type="ECO:0000256" key="2">
    <source>
        <dbReference type="ARBA" id="ARBA00022527"/>
    </source>
</evidence>
<keyword evidence="13" id="KW-1185">Reference proteome</keyword>
<keyword evidence="4 9" id="KW-0547">Nucleotide-binding</keyword>
<evidence type="ECO:0000256" key="7">
    <source>
        <dbReference type="ARBA" id="ARBA00047899"/>
    </source>
</evidence>
<dbReference type="Proteomes" id="UP000002258">
    <property type="component" value="Chromosome 1"/>
</dbReference>
<feature type="region of interest" description="Disordered" evidence="10">
    <location>
        <begin position="652"/>
        <end position="682"/>
    </location>
</feature>
<evidence type="ECO:0000256" key="10">
    <source>
        <dbReference type="SAM" id="MobiDB-lite"/>
    </source>
</evidence>
<reference evidence="12 13" key="1">
    <citation type="journal article" date="2007" name="Nat. Biotechnol.">
        <title>Genome sequence of the lignocellulose-bioconverting and xylose-fermenting yeast Pichia stipitis.</title>
        <authorList>
            <person name="Jeffries T.W."/>
            <person name="Grigoriev I.V."/>
            <person name="Grimwood J."/>
            <person name="Laplaza J.M."/>
            <person name="Aerts A."/>
            <person name="Salamov A."/>
            <person name="Schmutz J."/>
            <person name="Lindquist E."/>
            <person name="Dehal P."/>
            <person name="Shapiro H."/>
            <person name="Jin Y.S."/>
            <person name="Passoth V."/>
            <person name="Richardson P.M."/>
        </authorList>
    </citation>
    <scope>NUCLEOTIDE SEQUENCE [LARGE SCALE GENOMIC DNA]</scope>
    <source>
        <strain evidence="13">ATCC 58785 / CBS 6054 / NBRC 10063 / NRRL Y-11545</strain>
    </source>
</reference>
<evidence type="ECO:0000256" key="8">
    <source>
        <dbReference type="ARBA" id="ARBA00048679"/>
    </source>
</evidence>
<dbReference type="PANTHER" id="PTHR43895">
    <property type="entry name" value="CALCIUM/CALMODULIN-DEPENDENT PROTEIN KINASE KINASE-RELATED"/>
    <property type="match status" value="1"/>
</dbReference>
<proteinExistence type="predicted"/>
<evidence type="ECO:0000256" key="4">
    <source>
        <dbReference type="ARBA" id="ARBA00022741"/>
    </source>
</evidence>
<dbReference type="GO" id="GO:0030447">
    <property type="term" value="P:filamentous growth"/>
    <property type="evidence" value="ECO:0007669"/>
    <property type="project" value="UniProtKB-ARBA"/>
</dbReference>
<feature type="binding site" evidence="9">
    <location>
        <position position="176"/>
    </location>
    <ligand>
        <name>ATP</name>
        <dbReference type="ChEBI" id="CHEBI:30616"/>
    </ligand>
</feature>
<keyword evidence="5" id="KW-0418">Kinase</keyword>
<feature type="compositionally biased region" description="Polar residues" evidence="10">
    <location>
        <begin position="756"/>
        <end position="778"/>
    </location>
</feature>
<keyword evidence="2" id="KW-0723">Serine/threonine-protein kinase</keyword>
<dbReference type="EMBL" id="AAVQ01000002">
    <property type="protein sequence ID" value="EAZ63003.2"/>
    <property type="molecule type" value="Genomic_DNA"/>
</dbReference>
<evidence type="ECO:0000256" key="9">
    <source>
        <dbReference type="PROSITE-ProRule" id="PRU10141"/>
    </source>
</evidence>
<feature type="region of interest" description="Disordered" evidence="10">
    <location>
        <begin position="1034"/>
        <end position="1066"/>
    </location>
</feature>
<evidence type="ECO:0000256" key="3">
    <source>
        <dbReference type="ARBA" id="ARBA00022679"/>
    </source>
</evidence>
<comment type="catalytic activity">
    <reaction evidence="7">
        <text>L-threonyl-[protein] + ATP = O-phospho-L-threonyl-[protein] + ADP + H(+)</text>
        <dbReference type="Rhea" id="RHEA:46608"/>
        <dbReference type="Rhea" id="RHEA-COMP:11060"/>
        <dbReference type="Rhea" id="RHEA-COMP:11605"/>
        <dbReference type="ChEBI" id="CHEBI:15378"/>
        <dbReference type="ChEBI" id="CHEBI:30013"/>
        <dbReference type="ChEBI" id="CHEBI:30616"/>
        <dbReference type="ChEBI" id="CHEBI:61977"/>
        <dbReference type="ChEBI" id="CHEBI:456216"/>
        <dbReference type="EC" id="2.7.11.1"/>
    </reaction>
</comment>
<evidence type="ECO:0000256" key="5">
    <source>
        <dbReference type="ARBA" id="ARBA00022777"/>
    </source>
</evidence>
<dbReference type="GO" id="GO:0007165">
    <property type="term" value="P:signal transduction"/>
    <property type="evidence" value="ECO:0007669"/>
    <property type="project" value="TreeGrafter"/>
</dbReference>
<feature type="region of interest" description="Disordered" evidence="10">
    <location>
        <begin position="592"/>
        <end position="616"/>
    </location>
</feature>
<feature type="compositionally biased region" description="Low complexity" evidence="10">
    <location>
        <begin position="664"/>
        <end position="682"/>
    </location>
</feature>
<feature type="region of interest" description="Disordered" evidence="10">
    <location>
        <begin position="65"/>
        <end position="103"/>
    </location>
</feature>
<dbReference type="PANTHER" id="PTHR43895:SF152">
    <property type="entry name" value="SERINE_THREONINE-PROTEIN KINASE TOS3"/>
    <property type="match status" value="1"/>
</dbReference>
<feature type="domain" description="Protein kinase" evidence="11">
    <location>
        <begin position="147"/>
        <end position="512"/>
    </location>
</feature>
<accession>A3GH75</accession>
<dbReference type="OrthoDB" id="68483at2759"/>
<dbReference type="EC" id="2.7.11.1" evidence="1"/>
<dbReference type="KEGG" id="pic:PICST_53820"/>
<feature type="non-terminal residue" evidence="12">
    <location>
        <position position="1"/>
    </location>
</feature>
<comment type="caution">
    <text evidence="12">The sequence shown here is derived from an EMBL/GenBank/DDBJ whole genome shotgun (WGS) entry which is preliminary data.</text>
</comment>
<feature type="region of interest" description="Disordered" evidence="10">
    <location>
        <begin position="745"/>
        <end position="782"/>
    </location>
</feature>
<feature type="compositionally biased region" description="Polar residues" evidence="10">
    <location>
        <begin position="1042"/>
        <end position="1059"/>
    </location>
</feature>
<dbReference type="STRING" id="322104.A3GH75"/>
<dbReference type="SMART" id="SM00220">
    <property type="entry name" value="S_TKc"/>
    <property type="match status" value="1"/>
</dbReference>
<dbReference type="Pfam" id="PF00069">
    <property type="entry name" value="Pkinase"/>
    <property type="match status" value="2"/>
</dbReference>
<feature type="region of interest" description="Disordered" evidence="10">
    <location>
        <begin position="1"/>
        <end position="46"/>
    </location>
</feature>
<dbReference type="GO" id="GO:0005524">
    <property type="term" value="F:ATP binding"/>
    <property type="evidence" value="ECO:0007669"/>
    <property type="project" value="UniProtKB-UniRule"/>
</dbReference>
<dbReference type="OMA" id="QFNNHYK"/>
<evidence type="ECO:0000256" key="1">
    <source>
        <dbReference type="ARBA" id="ARBA00012513"/>
    </source>
</evidence>
<dbReference type="eggNOG" id="KOG0585">
    <property type="taxonomic scope" value="Eukaryota"/>
</dbReference>
<dbReference type="InterPro" id="IPR008271">
    <property type="entry name" value="Ser/Thr_kinase_AS"/>
</dbReference>
<evidence type="ECO:0000313" key="12">
    <source>
        <dbReference type="EMBL" id="EAZ63003.2"/>
    </source>
</evidence>
<keyword evidence="3" id="KW-0808">Transferase</keyword>
<name>A3GH75_PICST</name>
<dbReference type="InterPro" id="IPR011009">
    <property type="entry name" value="Kinase-like_dom_sf"/>
</dbReference>
<gene>
    <name evidence="12" type="ORF">PICST_53820</name>
</gene>
<dbReference type="HOGENOM" id="CLU_272804_0_0_1"/>
<evidence type="ECO:0000313" key="13">
    <source>
        <dbReference type="Proteomes" id="UP000002258"/>
    </source>
</evidence>
<sequence length="1183" mass="131584">NSILISKSSNATTTISTNDPITPTVSLSDANSCDSSPTGSPKREEDLRHNLLGKVTGFFHKSITRSRDNSISSGRDPLDMLQSPPILKTPSAPCTPKESPSDVSTVTLNHYRFPQSPLKKSSPPVKETKKVFLEYDPISRRKVLNTYEILREIGKGEHGKVKLAKDLIHNELVAIKIVNRKSRRDRASMRMMRRSSSKPNAFHNDYEVKIKREIAIMKKCNHKHIVQLKEVLDDLNSNKIYLVLEYLEKGEIKWKRYESEAAVTPRTDEIPCCGSNPLYNIKHPHHEDDFLLSDIFSPNLTFRQSRKIFRDVLLGLEYLHLQGIVHRDIKPANLLVSSDNIVKISDFGVSFASSLNENDEGYLVNELELAKTAGTPAFFAPELCQTNFSSSTSELSSSRNSASSLEILKNDTLKITKILPKIDYKIDIWALGVTLYCLLFGKVPFNADSEYELFQVIVNQPLIFPENKDAFHSPTNVTEEEFDLAKDLLSKLLDKNCATRIEIKDIKIHPFTLMDLENDLVALDDLLHMNNVNDEDHVQLDFELEEKDIVSQEEIDNAVIGFGNRIKRSLVTAIRAGGMKDSEIRNKFAALQMEHSRSTSSEDSSSSNSNFNSSTRLTANLHNNHSMILSESFQVSTPPVSGAIINTRGISHQSDHHTSVPHVPSHLSQQLSPSPSVARSSSYSIAGISREGRSLLQDMIDSHSSSSSRRGSVGVIEAPQIETKRNVGGDLYLTNQSAMDAFKGIQEQDDKRRRNSSMFSSKHSQPSTAKNSISSASDENSKYHHHHINIAAPIPNQLKIGPISIENDRRPSSVMSLPLSESFASLDSINDEYLTLKYQEYTNNKLKLGESRGTEFHSDPNLFHHSPDDVTYNISEKFKVFDLGSSMKNQSVKEDSGNTGNSRNYDHEGIAPTTMPLSKYTTSSSYSSYSSKSTSSDEEDDSDEEGNLTLAFSSKVAHPSRPNFLTLNQRAKSHESNLPRLIHSSDPNNHPTYDVPIVFQADLPVFEDVPEDLMANVPAPTIDTHAIVASHSMVSSNGSSSTLTPDYSNASVSESNQNGKPGVSEAGAGKKIIANLNNSQVRVPSPLVNSMFHSKSTNAAIPSESKRKMGLRENIFNSQFNNHYKKDPVYSPFPKAIHLDNDKEALVRATSEKQNSNRPNYYRSNSITVGLLQHVRDGGSEDA</sequence>
<feature type="compositionally biased region" description="Low complexity" evidence="10">
    <location>
        <begin position="918"/>
        <end position="934"/>
    </location>
</feature>
<dbReference type="GO" id="GO:0004674">
    <property type="term" value="F:protein serine/threonine kinase activity"/>
    <property type="evidence" value="ECO:0007669"/>
    <property type="project" value="UniProtKB-KW"/>
</dbReference>
<feature type="compositionally biased region" description="Low complexity" evidence="10">
    <location>
        <begin position="598"/>
        <end position="614"/>
    </location>
</feature>
<dbReference type="InParanoid" id="A3GH75"/>
<dbReference type="SUPFAM" id="SSF56112">
    <property type="entry name" value="Protein kinase-like (PK-like)"/>
    <property type="match status" value="1"/>
</dbReference>
<keyword evidence="6 9" id="KW-0067">ATP-binding</keyword>
<evidence type="ECO:0000256" key="6">
    <source>
        <dbReference type="ARBA" id="ARBA00022840"/>
    </source>
</evidence>
<dbReference type="GO" id="GO:0001558">
    <property type="term" value="P:regulation of cell growth"/>
    <property type="evidence" value="ECO:0007669"/>
    <property type="project" value="UniProtKB-ARBA"/>
</dbReference>